<dbReference type="EMBL" id="JACCAA010000001">
    <property type="protein sequence ID" value="NYG58014.1"/>
    <property type="molecule type" value="Genomic_DNA"/>
</dbReference>
<dbReference type="Gene3D" id="1.10.287.1490">
    <property type="match status" value="1"/>
</dbReference>
<accession>A0A7Y9S1I1</accession>
<keyword evidence="1" id="KW-0175">Coiled coil</keyword>
<dbReference type="AlphaFoldDB" id="A0A7Y9S1I1"/>
<dbReference type="Proteomes" id="UP000540656">
    <property type="component" value="Unassembled WGS sequence"/>
</dbReference>
<evidence type="ECO:0000256" key="1">
    <source>
        <dbReference type="SAM" id="Coils"/>
    </source>
</evidence>
<name>A0A7Y9S1I1_9ACTN</name>
<reference evidence="2 3" key="1">
    <citation type="submission" date="2020-07" db="EMBL/GenBank/DDBJ databases">
        <title>Sequencing the genomes of 1000 actinobacteria strains.</title>
        <authorList>
            <person name="Klenk H.-P."/>
        </authorList>
    </citation>
    <scope>NUCLEOTIDE SEQUENCE [LARGE SCALE GENOMIC DNA]</scope>
    <source>
        <strain evidence="2 3">DSM 23819</strain>
    </source>
</reference>
<evidence type="ECO:0000313" key="2">
    <source>
        <dbReference type="EMBL" id="NYG58014.1"/>
    </source>
</evidence>
<sequence length="297" mass="31994">MTTLLEAADELYALTLAEFTPARDAMAKQLRTQDRPLADRIKTLRKPSTAAWVVNVLARREHEQVSQVLEVGAALREAQASLDGDELRALTRQRRQLTAALTQQARALASEEGLRVTSAVAEQVEATLTAAMVDESVGEAVRSGLLISALASTGVDDIEVGDHVAVPDAFGFTPTRREPAPSRPPELHVVPDPDEVEKKVAAAREDLAAADEELEAAGEAVDSAKGEVSDLEARTLQLQAEIDELRRRLGELETEQDEVDDALADARVVVEDAQAELSAARADRERADAALQRLLGS</sequence>
<protein>
    <submittedName>
        <fullName evidence="2">Putative RNase H-like nuclease (RuvC/YqgF family)</fullName>
    </submittedName>
</protein>
<feature type="coiled-coil region" evidence="1">
    <location>
        <begin position="200"/>
        <end position="290"/>
    </location>
</feature>
<comment type="caution">
    <text evidence="2">The sequence shown here is derived from an EMBL/GenBank/DDBJ whole genome shotgun (WGS) entry which is preliminary data.</text>
</comment>
<keyword evidence="3" id="KW-1185">Reference proteome</keyword>
<dbReference type="RefSeq" id="WP_179501218.1">
    <property type="nucleotide sequence ID" value="NZ_JACCAA010000001.1"/>
</dbReference>
<gene>
    <name evidence="2" type="ORF">BJ980_000937</name>
</gene>
<dbReference type="SUPFAM" id="SSF57997">
    <property type="entry name" value="Tropomyosin"/>
    <property type="match status" value="1"/>
</dbReference>
<organism evidence="2 3">
    <name type="scientific">Nocardioides daedukensis</name>
    <dbReference type="NCBI Taxonomy" id="634462"/>
    <lineage>
        <taxon>Bacteria</taxon>
        <taxon>Bacillati</taxon>
        <taxon>Actinomycetota</taxon>
        <taxon>Actinomycetes</taxon>
        <taxon>Propionibacteriales</taxon>
        <taxon>Nocardioidaceae</taxon>
        <taxon>Nocardioides</taxon>
    </lineage>
</organism>
<proteinExistence type="predicted"/>
<evidence type="ECO:0000313" key="3">
    <source>
        <dbReference type="Proteomes" id="UP000540656"/>
    </source>
</evidence>